<keyword evidence="1" id="KW-1133">Transmembrane helix</keyword>
<comment type="caution">
    <text evidence="2">The sequence shown here is derived from an EMBL/GenBank/DDBJ whole genome shotgun (WGS) entry which is preliminary data.</text>
</comment>
<dbReference type="RefSeq" id="WP_346223879.1">
    <property type="nucleotide sequence ID" value="NZ_JBDJAW010000001.1"/>
</dbReference>
<feature type="transmembrane region" description="Helical" evidence="1">
    <location>
        <begin position="87"/>
        <end position="105"/>
    </location>
</feature>
<keyword evidence="1" id="KW-0812">Transmembrane</keyword>
<dbReference type="Proteomes" id="UP001447516">
    <property type="component" value="Unassembled WGS sequence"/>
</dbReference>
<proteinExistence type="predicted"/>
<reference evidence="2 3" key="1">
    <citation type="submission" date="2024-05" db="EMBL/GenBank/DDBJ databases">
        <title>Microbispora sp.ZYX-F-249.</title>
        <authorList>
            <person name="Xie H."/>
        </authorList>
    </citation>
    <scope>NUCLEOTIDE SEQUENCE [LARGE SCALE GENOMIC DNA]</scope>
    <source>
        <strain evidence="2 3">ZYX-F-249</strain>
    </source>
</reference>
<gene>
    <name evidence="2" type="ORF">AAH991_00210</name>
</gene>
<feature type="transmembrane region" description="Helical" evidence="1">
    <location>
        <begin position="57"/>
        <end position="78"/>
    </location>
</feature>
<keyword evidence="1" id="KW-0472">Membrane</keyword>
<dbReference type="EMBL" id="JBDJAW010000001">
    <property type="protein sequence ID" value="MEN3533511.1"/>
    <property type="molecule type" value="Genomic_DNA"/>
</dbReference>
<name>A0ABV0AG15_9ACTN</name>
<evidence type="ECO:0000313" key="3">
    <source>
        <dbReference type="Proteomes" id="UP001447516"/>
    </source>
</evidence>
<evidence type="ECO:0000256" key="1">
    <source>
        <dbReference type="SAM" id="Phobius"/>
    </source>
</evidence>
<evidence type="ECO:0000313" key="2">
    <source>
        <dbReference type="EMBL" id="MEN3533511.1"/>
    </source>
</evidence>
<keyword evidence="3" id="KW-1185">Reference proteome</keyword>
<sequence>MWRTRGFRLWMLAIVMTLLPLALSAFSEGWVSFGFTSYGVPSCPAFEFQTTVLPGPLLASLLWARLLAIPAAFALWLVTRGGPASRVTGRVVACYVLLLALVNPASVAYDVVTAGSGCWRLWEPIAGWNLGVSACDVLAAALILPAVRPAGSRPHVRLHRTAGVFGVCCLLLAAPVADRGADDRYTGLDVAMSVYAGAPGTGAPDETERLLAGIAADQYADDDGGLSEEDDCDTWTMLHQSYGDTPPRDRERAFLCTARDVAGYAPRLVTLPDRELLAFGRALCGVAGRPSTEPRVRTLLDQAGAYDWSWSLMNALVFLCPDAVARKWPDLVLSEAEGRKKEDDYRARMTAHCADPARRLRAVRRATTALSVGEGGGYLVEGDTYGTGEGGPRRLDRAFDGVIDWLTTTAVEVRTAVDNFPICLTVKALNQAPHARLRGWDTVAETAVSSVDGRIELRGEGGDPLPNLAVSGPGRYRVRVYVRGQEEALKYASEWPVEEHLVLVFPGSSGKTIFLRG</sequence>
<organism evidence="2 3">
    <name type="scientific">Microbispora maris</name>
    <dbReference type="NCBI Taxonomy" id="3144104"/>
    <lineage>
        <taxon>Bacteria</taxon>
        <taxon>Bacillati</taxon>
        <taxon>Actinomycetota</taxon>
        <taxon>Actinomycetes</taxon>
        <taxon>Streptosporangiales</taxon>
        <taxon>Streptosporangiaceae</taxon>
        <taxon>Microbispora</taxon>
    </lineage>
</organism>
<accession>A0ABV0AG15</accession>
<protein>
    <submittedName>
        <fullName evidence="2">Uncharacterized protein</fullName>
    </submittedName>
</protein>